<evidence type="ECO:0000256" key="5">
    <source>
        <dbReference type="ARBA" id="ARBA00022840"/>
    </source>
</evidence>
<feature type="domain" description="Glutamyl/glutaminyl-tRNA synthetase class Ib catalytic" evidence="7">
    <location>
        <begin position="5"/>
        <end position="227"/>
    </location>
</feature>
<dbReference type="PANTHER" id="PTHR43311">
    <property type="entry name" value="GLUTAMATE--TRNA LIGASE"/>
    <property type="match status" value="1"/>
</dbReference>
<dbReference type="GO" id="GO:0005829">
    <property type="term" value="C:cytosol"/>
    <property type="evidence" value="ECO:0007669"/>
    <property type="project" value="TreeGrafter"/>
</dbReference>
<dbReference type="PROSITE" id="PS00178">
    <property type="entry name" value="AA_TRNA_LIGASE_I"/>
    <property type="match status" value="1"/>
</dbReference>
<evidence type="ECO:0000256" key="3">
    <source>
        <dbReference type="ARBA" id="ARBA00022741"/>
    </source>
</evidence>
<accession>A0A3B0SQ44</accession>
<keyword evidence="1" id="KW-0436">Ligase</keyword>
<evidence type="ECO:0000259" key="7">
    <source>
        <dbReference type="Pfam" id="PF00749"/>
    </source>
</evidence>
<keyword evidence="2" id="KW-0479">Metal-binding</keyword>
<dbReference type="PANTHER" id="PTHR43311:SF1">
    <property type="entry name" value="GLUTAMYL-Q TRNA(ASP) SYNTHETASE"/>
    <property type="match status" value="1"/>
</dbReference>
<dbReference type="GO" id="GO:0004818">
    <property type="term" value="F:glutamate-tRNA ligase activity"/>
    <property type="evidence" value="ECO:0007669"/>
    <property type="project" value="TreeGrafter"/>
</dbReference>
<dbReference type="Gene3D" id="3.40.50.620">
    <property type="entry name" value="HUPs"/>
    <property type="match status" value="1"/>
</dbReference>
<dbReference type="Pfam" id="PF00749">
    <property type="entry name" value="tRNA-synt_1c"/>
    <property type="match status" value="1"/>
</dbReference>
<sequence>MNAFVTRFAPSPTGLLHLGHAYSAWAAHDAARSAGGKLILRIEDIDRTRCKPEFEQAIFEDLAWLGLAWETPVRRQSDHFEDYTEALEKLRDKGVVYRCFKTRKEIADEIARAPHLSPDGPEGPQYVGAMLAAHEERSLLAEGAPFAWRLDTSRAIRIAEKTAGPLTFTEEGAGPKGEHGTIAATPEIFGDPVIARKDLGTSYHLASVYDDAHQGVTHIIRGEDLFPATHLH</sequence>
<keyword evidence="5" id="KW-0067">ATP-binding</keyword>
<protein>
    <submittedName>
        <fullName evidence="8">Glutamyl-Q tRNA(Asp) synthetase</fullName>
    </submittedName>
</protein>
<proteinExistence type="predicted"/>
<dbReference type="SUPFAM" id="SSF52374">
    <property type="entry name" value="Nucleotidylyl transferase"/>
    <property type="match status" value="1"/>
</dbReference>
<keyword evidence="6" id="KW-0030">Aminoacyl-tRNA synthetase</keyword>
<evidence type="ECO:0000313" key="8">
    <source>
        <dbReference type="EMBL" id="VAW08441.1"/>
    </source>
</evidence>
<dbReference type="InterPro" id="IPR049940">
    <property type="entry name" value="GluQ/Sye"/>
</dbReference>
<dbReference type="EMBL" id="UOEH01000663">
    <property type="protein sequence ID" value="VAW08441.1"/>
    <property type="molecule type" value="Genomic_DNA"/>
</dbReference>
<dbReference type="NCBIfam" id="NF004315">
    <property type="entry name" value="PRK05710.1-4"/>
    <property type="match status" value="1"/>
</dbReference>
<keyword evidence="4" id="KW-0862">Zinc</keyword>
<dbReference type="AlphaFoldDB" id="A0A3B0SQ44"/>
<gene>
    <name evidence="8" type="ORF">MNBD_ALPHA05-50</name>
</gene>
<feature type="non-terminal residue" evidence="8">
    <location>
        <position position="232"/>
    </location>
</feature>
<reference evidence="8" key="1">
    <citation type="submission" date="2018-06" db="EMBL/GenBank/DDBJ databases">
        <authorList>
            <person name="Zhirakovskaya E."/>
        </authorList>
    </citation>
    <scope>NUCLEOTIDE SEQUENCE</scope>
</reference>
<dbReference type="PRINTS" id="PR00987">
    <property type="entry name" value="TRNASYNTHGLU"/>
</dbReference>
<keyword evidence="3" id="KW-0547">Nucleotide-binding</keyword>
<name>A0A3B0SQ44_9ZZZZ</name>
<dbReference type="InterPro" id="IPR014729">
    <property type="entry name" value="Rossmann-like_a/b/a_fold"/>
</dbReference>
<evidence type="ECO:0000256" key="2">
    <source>
        <dbReference type="ARBA" id="ARBA00022723"/>
    </source>
</evidence>
<dbReference type="InterPro" id="IPR000924">
    <property type="entry name" value="Glu/Gln-tRNA-synth"/>
</dbReference>
<dbReference type="GO" id="GO:0006424">
    <property type="term" value="P:glutamyl-tRNA aminoacylation"/>
    <property type="evidence" value="ECO:0007669"/>
    <property type="project" value="TreeGrafter"/>
</dbReference>
<dbReference type="InterPro" id="IPR020058">
    <property type="entry name" value="Glu/Gln-tRNA-synth_Ib_cat-dom"/>
</dbReference>
<evidence type="ECO:0000256" key="1">
    <source>
        <dbReference type="ARBA" id="ARBA00022598"/>
    </source>
</evidence>
<organism evidence="8">
    <name type="scientific">hydrothermal vent metagenome</name>
    <dbReference type="NCBI Taxonomy" id="652676"/>
    <lineage>
        <taxon>unclassified sequences</taxon>
        <taxon>metagenomes</taxon>
        <taxon>ecological metagenomes</taxon>
    </lineage>
</organism>
<dbReference type="InterPro" id="IPR001412">
    <property type="entry name" value="aa-tRNA-synth_I_CS"/>
</dbReference>
<dbReference type="GO" id="GO:0005524">
    <property type="term" value="F:ATP binding"/>
    <property type="evidence" value="ECO:0007669"/>
    <property type="project" value="UniProtKB-KW"/>
</dbReference>
<evidence type="ECO:0000256" key="6">
    <source>
        <dbReference type="ARBA" id="ARBA00023146"/>
    </source>
</evidence>
<evidence type="ECO:0000256" key="4">
    <source>
        <dbReference type="ARBA" id="ARBA00022833"/>
    </source>
</evidence>